<feature type="transmembrane region" description="Helical" evidence="6">
    <location>
        <begin position="274"/>
        <end position="292"/>
    </location>
</feature>
<feature type="transmembrane region" description="Helical" evidence="6">
    <location>
        <begin position="157"/>
        <end position="178"/>
    </location>
</feature>
<feature type="domain" description="EamA" evidence="7">
    <location>
        <begin position="159"/>
        <end position="290"/>
    </location>
</feature>
<name>A0A2T1AFD6_TRISK</name>
<proteinExistence type="inferred from homology"/>
<comment type="subcellular location">
    <subcellularLocation>
        <location evidence="1">Membrane</location>
        <topology evidence="1">Multi-pass membrane protein</topology>
    </subcellularLocation>
</comment>
<dbReference type="OrthoDB" id="9810329at2"/>
<dbReference type="InterPro" id="IPR037185">
    <property type="entry name" value="EmrE-like"/>
</dbReference>
<evidence type="ECO:0000256" key="1">
    <source>
        <dbReference type="ARBA" id="ARBA00004141"/>
    </source>
</evidence>
<feature type="transmembrane region" description="Helical" evidence="6">
    <location>
        <begin position="248"/>
        <end position="268"/>
    </location>
</feature>
<dbReference type="InterPro" id="IPR000620">
    <property type="entry name" value="EamA_dom"/>
</dbReference>
<comment type="caution">
    <text evidence="8">The sequence shown here is derived from an EMBL/GenBank/DDBJ whole genome shotgun (WGS) entry which is preliminary data.</text>
</comment>
<keyword evidence="3 6" id="KW-0812">Transmembrane</keyword>
<evidence type="ECO:0000256" key="2">
    <source>
        <dbReference type="ARBA" id="ARBA00009853"/>
    </source>
</evidence>
<feature type="domain" description="EamA" evidence="7">
    <location>
        <begin position="19"/>
        <end position="150"/>
    </location>
</feature>
<dbReference type="PANTHER" id="PTHR22911">
    <property type="entry name" value="ACYL-MALONYL CONDENSING ENZYME-RELATED"/>
    <property type="match status" value="1"/>
</dbReference>
<evidence type="ECO:0000259" key="7">
    <source>
        <dbReference type="Pfam" id="PF00892"/>
    </source>
</evidence>
<dbReference type="EMBL" id="PVUF01000007">
    <property type="protein sequence ID" value="PRZ47276.1"/>
    <property type="molecule type" value="Genomic_DNA"/>
</dbReference>
<feature type="transmembrane region" description="Helical" evidence="6">
    <location>
        <begin position="95"/>
        <end position="122"/>
    </location>
</feature>
<organism evidence="8 9">
    <name type="scientific">Tritonibacter scottomollicae</name>
    <name type="common">Epibacterium scottomollicae</name>
    <dbReference type="NCBI Taxonomy" id="483013"/>
    <lineage>
        <taxon>Bacteria</taxon>
        <taxon>Pseudomonadati</taxon>
        <taxon>Pseudomonadota</taxon>
        <taxon>Alphaproteobacteria</taxon>
        <taxon>Rhodobacterales</taxon>
        <taxon>Paracoccaceae</taxon>
        <taxon>Tritonibacter</taxon>
    </lineage>
</organism>
<dbReference type="GO" id="GO:0016020">
    <property type="term" value="C:membrane"/>
    <property type="evidence" value="ECO:0007669"/>
    <property type="project" value="UniProtKB-SubCell"/>
</dbReference>
<protein>
    <submittedName>
        <fullName evidence="8">Drug/metabolite transporter (DMT)-like permease</fullName>
    </submittedName>
</protein>
<evidence type="ECO:0000313" key="9">
    <source>
        <dbReference type="Proteomes" id="UP000237718"/>
    </source>
</evidence>
<evidence type="ECO:0000256" key="5">
    <source>
        <dbReference type="ARBA" id="ARBA00023136"/>
    </source>
</evidence>
<feature type="transmembrane region" description="Helical" evidence="6">
    <location>
        <begin position="134"/>
        <end position="151"/>
    </location>
</feature>
<dbReference type="Gene3D" id="1.10.3730.20">
    <property type="match status" value="1"/>
</dbReference>
<evidence type="ECO:0000256" key="4">
    <source>
        <dbReference type="ARBA" id="ARBA00022989"/>
    </source>
</evidence>
<dbReference type="Pfam" id="PF00892">
    <property type="entry name" value="EamA"/>
    <property type="match status" value="2"/>
</dbReference>
<feature type="transmembrane region" description="Helical" evidence="6">
    <location>
        <begin position="190"/>
        <end position="208"/>
    </location>
</feature>
<gene>
    <name evidence="8" type="ORF">CLV89_107123</name>
</gene>
<accession>A0A2T1AFD6</accession>
<keyword evidence="4 6" id="KW-1133">Transmembrane helix</keyword>
<comment type="similarity">
    <text evidence="2">Belongs to the drug/metabolite transporter (DMT) superfamily. 10 TMS drug/metabolite exporter (DME) (TC 2.A.7.3) family.</text>
</comment>
<evidence type="ECO:0000256" key="3">
    <source>
        <dbReference type="ARBA" id="ARBA00022692"/>
    </source>
</evidence>
<dbReference type="AlphaFoldDB" id="A0A2T1AFD6"/>
<dbReference type="RefSeq" id="WP_106164052.1">
    <property type="nucleotide sequence ID" value="NZ_PVUF01000007.1"/>
</dbReference>
<evidence type="ECO:0000313" key="8">
    <source>
        <dbReference type="EMBL" id="PRZ47276.1"/>
    </source>
</evidence>
<dbReference type="Proteomes" id="UP000237718">
    <property type="component" value="Unassembled WGS sequence"/>
</dbReference>
<sequence>MRDSIAEPNTARDAILLRAALWMGGAILSFSAMAIAGREASLSLDTFEIMMYRSFVGVLVVSAMITVLRRWPQVSTTMLKQHGLRNMAHFTGQNLWFYAVSVIPLAQVFALEFTSPIWVILLAPLLLGEKLTRMRGLAVCLGFIGILIVARPSPSTFNIGLACAAGSAVFFALTNIATKRLTRTESIWSIMFWLTVMQLVLGVIFAGWDMDITLPDAQSLPFLLIIGCAGLSAHFCITNALSLAPAALVVPIDFARLPFIALLGWLIYGESVEIWLFVGASLILAGNFINIVSSRQQ</sequence>
<feature type="transmembrane region" description="Helical" evidence="6">
    <location>
        <begin position="49"/>
        <end position="68"/>
    </location>
</feature>
<feature type="transmembrane region" description="Helical" evidence="6">
    <location>
        <begin position="15"/>
        <end position="37"/>
    </location>
</feature>
<keyword evidence="5 6" id="KW-0472">Membrane</keyword>
<evidence type="ECO:0000256" key="6">
    <source>
        <dbReference type="SAM" id="Phobius"/>
    </source>
</evidence>
<reference evidence="8 9" key="1">
    <citation type="submission" date="2018-03" db="EMBL/GenBank/DDBJ databases">
        <title>Genomic Encyclopedia of Archaeal and Bacterial Type Strains, Phase II (KMG-II): from individual species to whole genera.</title>
        <authorList>
            <person name="Goeker M."/>
        </authorList>
    </citation>
    <scope>NUCLEOTIDE SEQUENCE [LARGE SCALE GENOMIC DNA]</scope>
    <source>
        <strain evidence="8 9">DSM 25328</strain>
    </source>
</reference>
<dbReference type="PANTHER" id="PTHR22911:SF6">
    <property type="entry name" value="SOLUTE CARRIER FAMILY 35 MEMBER G1"/>
    <property type="match status" value="1"/>
</dbReference>
<feature type="transmembrane region" description="Helical" evidence="6">
    <location>
        <begin position="220"/>
        <end position="241"/>
    </location>
</feature>
<dbReference type="SUPFAM" id="SSF103481">
    <property type="entry name" value="Multidrug resistance efflux transporter EmrE"/>
    <property type="match status" value="2"/>
</dbReference>